<gene>
    <name evidence="1" type="ORF">SAMN04488567_3593</name>
</gene>
<dbReference type="SUPFAM" id="SSF52540">
    <property type="entry name" value="P-loop containing nucleoside triphosphate hydrolases"/>
    <property type="match status" value="1"/>
</dbReference>
<protein>
    <recommendedName>
        <fullName evidence="3">Sulfotransferase family protein</fullName>
    </recommendedName>
</protein>
<dbReference type="STRING" id="521013.SAMN04488567_3593"/>
<dbReference type="AlphaFoldDB" id="A0A1G7J048"/>
<dbReference type="EMBL" id="FNAT01000008">
    <property type="protein sequence ID" value="SDF18255.1"/>
    <property type="molecule type" value="Genomic_DNA"/>
</dbReference>
<dbReference type="InterPro" id="IPR027417">
    <property type="entry name" value="P-loop_NTPase"/>
</dbReference>
<reference evidence="2" key="1">
    <citation type="submission" date="2016-10" db="EMBL/GenBank/DDBJ databases">
        <authorList>
            <person name="Varghese N."/>
            <person name="Submissions S."/>
        </authorList>
    </citation>
    <scope>NUCLEOTIDE SEQUENCE [LARGE SCALE GENOMIC DNA]</scope>
    <source>
        <strain evidence="2">DSM 21424</strain>
    </source>
</reference>
<accession>A0A1G7J048</accession>
<evidence type="ECO:0008006" key="3">
    <source>
        <dbReference type="Google" id="ProtNLM"/>
    </source>
</evidence>
<dbReference type="Proteomes" id="UP000198922">
    <property type="component" value="Unassembled WGS sequence"/>
</dbReference>
<proteinExistence type="predicted"/>
<keyword evidence="2" id="KW-1185">Reference proteome</keyword>
<evidence type="ECO:0000313" key="2">
    <source>
        <dbReference type="Proteomes" id="UP000198922"/>
    </source>
</evidence>
<organism evidence="1 2">
    <name type="scientific">Limimaricola pyoseonensis</name>
    <dbReference type="NCBI Taxonomy" id="521013"/>
    <lineage>
        <taxon>Bacteria</taxon>
        <taxon>Pseudomonadati</taxon>
        <taxon>Pseudomonadota</taxon>
        <taxon>Alphaproteobacteria</taxon>
        <taxon>Rhodobacterales</taxon>
        <taxon>Paracoccaceae</taxon>
        <taxon>Limimaricola</taxon>
    </lineage>
</organism>
<dbReference type="Gene3D" id="3.40.50.300">
    <property type="entry name" value="P-loop containing nucleotide triphosphate hydrolases"/>
    <property type="match status" value="1"/>
</dbReference>
<evidence type="ECO:0000313" key="1">
    <source>
        <dbReference type="EMBL" id="SDF18255.1"/>
    </source>
</evidence>
<name>A0A1G7J048_9RHOB</name>
<sequence length="319" mass="35647">MRRALRQRAIAATLRMRGFAPEQALLLSCDPRSGSTWLSELLVAAAPSAVIWEPFHLDSAPRVREAGFAWRQVIPAEADWPEAEALVRDILSGRCINDWTSWASSFGEFLAAERLVVKCCRANGFLPWMLRRIAFRRRPIHFLRHPFAIAASQIRMGNFGTDGMAADLERGPFAADFVESAAYIRGLETDEERIVAMWCRVQGPALRDPVTAEKAVRLHYETMTLDPAAEIGRLFAAWGEPVPEPVLSRVRRASRMTEDASLLDAPEAQVGKWQTHFTDRQVARMGRVLRDFDIAAYDETPLPRRLENSPAAPAAASPA</sequence>